<dbReference type="Pfam" id="PF00005">
    <property type="entry name" value="ABC_tran"/>
    <property type="match status" value="2"/>
</dbReference>
<gene>
    <name evidence="15" type="ORF">XDN619_LOCUS24662</name>
</gene>
<dbReference type="Gene3D" id="3.40.50.300">
    <property type="entry name" value="P-loop containing nucleotide triphosphate hydrolases"/>
    <property type="match status" value="2"/>
</dbReference>
<evidence type="ECO:0000256" key="1">
    <source>
        <dbReference type="ARBA" id="ARBA00004141"/>
    </source>
</evidence>
<dbReference type="EMBL" id="CAJNRG010011245">
    <property type="protein sequence ID" value="CAF2130658.1"/>
    <property type="molecule type" value="Genomic_DNA"/>
</dbReference>
<dbReference type="PROSITE" id="PS50893">
    <property type="entry name" value="ABC_TRANSPORTER_2"/>
    <property type="match status" value="2"/>
</dbReference>
<evidence type="ECO:0000256" key="7">
    <source>
        <dbReference type="ARBA" id="ARBA00022840"/>
    </source>
</evidence>
<evidence type="ECO:0000256" key="12">
    <source>
        <dbReference type="SAM" id="Phobius"/>
    </source>
</evidence>
<keyword evidence="5" id="KW-0677">Repeat</keyword>
<dbReference type="GO" id="GO:0016887">
    <property type="term" value="F:ATP hydrolysis activity"/>
    <property type="evidence" value="ECO:0007669"/>
    <property type="project" value="InterPro"/>
</dbReference>
<organism evidence="15 16">
    <name type="scientific">Rotaria magnacalcarata</name>
    <dbReference type="NCBI Taxonomy" id="392030"/>
    <lineage>
        <taxon>Eukaryota</taxon>
        <taxon>Metazoa</taxon>
        <taxon>Spiralia</taxon>
        <taxon>Gnathifera</taxon>
        <taxon>Rotifera</taxon>
        <taxon>Eurotatoria</taxon>
        <taxon>Bdelloidea</taxon>
        <taxon>Philodinida</taxon>
        <taxon>Philodinidae</taxon>
        <taxon>Rotaria</taxon>
    </lineage>
</organism>
<keyword evidence="10 12" id="KW-0472">Membrane</keyword>
<dbReference type="Pfam" id="PF00664">
    <property type="entry name" value="ABC_membrane"/>
    <property type="match status" value="2"/>
</dbReference>
<evidence type="ECO:0000256" key="2">
    <source>
        <dbReference type="ARBA" id="ARBA00007577"/>
    </source>
</evidence>
<keyword evidence="6" id="KW-0547">Nucleotide-binding</keyword>
<feature type="transmembrane region" description="Helical" evidence="12">
    <location>
        <begin position="101"/>
        <end position="122"/>
    </location>
</feature>
<evidence type="ECO:0000256" key="8">
    <source>
        <dbReference type="ARBA" id="ARBA00022967"/>
    </source>
</evidence>
<evidence type="ECO:0000313" key="16">
    <source>
        <dbReference type="Proteomes" id="UP000663887"/>
    </source>
</evidence>
<reference evidence="15" key="1">
    <citation type="submission" date="2021-02" db="EMBL/GenBank/DDBJ databases">
        <authorList>
            <person name="Nowell W R."/>
        </authorList>
    </citation>
    <scope>NUCLEOTIDE SEQUENCE</scope>
</reference>
<dbReference type="InterPro" id="IPR036640">
    <property type="entry name" value="ABC1_TM_sf"/>
</dbReference>
<dbReference type="InterPro" id="IPR017871">
    <property type="entry name" value="ABC_transporter-like_CS"/>
</dbReference>
<feature type="domain" description="ABC transmembrane type-1" evidence="14">
    <location>
        <begin position="1"/>
        <end position="127"/>
    </location>
</feature>
<dbReference type="PANTHER" id="PTHR43394">
    <property type="entry name" value="ATP-DEPENDENT PERMEASE MDL1, MITOCHONDRIAL"/>
    <property type="match status" value="1"/>
</dbReference>
<evidence type="ECO:0000256" key="9">
    <source>
        <dbReference type="ARBA" id="ARBA00022989"/>
    </source>
</evidence>
<feature type="transmembrane region" description="Helical" evidence="12">
    <location>
        <begin position="740"/>
        <end position="758"/>
    </location>
</feature>
<dbReference type="SUPFAM" id="SSF52540">
    <property type="entry name" value="P-loop containing nucleoside triphosphate hydrolases"/>
    <property type="match status" value="2"/>
</dbReference>
<evidence type="ECO:0000256" key="10">
    <source>
        <dbReference type="ARBA" id="ARBA00023136"/>
    </source>
</evidence>
<dbReference type="Gene3D" id="1.20.1560.10">
    <property type="entry name" value="ABC transporter type 1, transmembrane domain"/>
    <property type="match status" value="1"/>
</dbReference>
<keyword evidence="7" id="KW-0067">ATP-binding</keyword>
<comment type="caution">
    <text evidence="15">The sequence shown here is derived from an EMBL/GenBank/DDBJ whole genome shotgun (WGS) entry which is preliminary data.</text>
</comment>
<dbReference type="InterPro" id="IPR027417">
    <property type="entry name" value="P-loop_NTPase"/>
</dbReference>
<dbReference type="PANTHER" id="PTHR43394:SF18">
    <property type="entry name" value="ABC TRANSPORTER B FAMILY MEMBER 11-LIKE"/>
    <property type="match status" value="1"/>
</dbReference>
<dbReference type="CDD" id="cd18578">
    <property type="entry name" value="ABC_6TM_Pgp_ABCB1_D2_like"/>
    <property type="match status" value="1"/>
</dbReference>
<keyword evidence="9 12" id="KW-1133">Transmembrane helix</keyword>
<keyword evidence="8" id="KW-1278">Translocase</keyword>
<evidence type="ECO:0000256" key="11">
    <source>
        <dbReference type="ARBA" id="ARBA00023180"/>
    </source>
</evidence>
<dbReference type="PROSITE" id="PS00211">
    <property type="entry name" value="ABC_TRANSPORTER_1"/>
    <property type="match status" value="2"/>
</dbReference>
<comment type="similarity">
    <text evidence="2">Belongs to the ABC transporter superfamily. ABCB family. Multidrug resistance exporter (TC 3.A.1.201) subfamily.</text>
</comment>
<dbReference type="InterPro" id="IPR003439">
    <property type="entry name" value="ABC_transporter-like_ATP-bd"/>
</dbReference>
<feature type="transmembrane region" description="Helical" evidence="12">
    <location>
        <begin position="623"/>
        <end position="642"/>
    </location>
</feature>
<protein>
    <submittedName>
        <fullName evidence="15">Uncharacterized protein</fullName>
    </submittedName>
</protein>
<dbReference type="GO" id="GO:0005743">
    <property type="term" value="C:mitochondrial inner membrane"/>
    <property type="evidence" value="ECO:0007669"/>
    <property type="project" value="TreeGrafter"/>
</dbReference>
<feature type="transmembrane region" description="Helical" evidence="12">
    <location>
        <begin position="475"/>
        <end position="498"/>
    </location>
</feature>
<dbReference type="Proteomes" id="UP000663887">
    <property type="component" value="Unassembled WGS sequence"/>
</dbReference>
<evidence type="ECO:0000259" key="13">
    <source>
        <dbReference type="PROSITE" id="PS50893"/>
    </source>
</evidence>
<feature type="transmembrane region" description="Helical" evidence="12">
    <location>
        <begin position="518"/>
        <end position="538"/>
    </location>
</feature>
<comment type="subcellular location">
    <subcellularLocation>
        <location evidence="1">Membrane</location>
        <topology evidence="1">Multi-pass membrane protein</topology>
    </subcellularLocation>
</comment>
<evidence type="ECO:0000256" key="5">
    <source>
        <dbReference type="ARBA" id="ARBA00022737"/>
    </source>
</evidence>
<name>A0A816WA91_9BILA</name>
<accession>A0A816WA91</accession>
<dbReference type="AlphaFoldDB" id="A0A816WA91"/>
<evidence type="ECO:0000256" key="6">
    <source>
        <dbReference type="ARBA" id="ARBA00022741"/>
    </source>
</evidence>
<dbReference type="InterPro" id="IPR003593">
    <property type="entry name" value="AAA+_ATPase"/>
</dbReference>
<dbReference type="InterPro" id="IPR011527">
    <property type="entry name" value="ABC1_TM_dom"/>
</dbReference>
<feature type="domain" description="ABC transporter" evidence="13">
    <location>
        <begin position="173"/>
        <end position="409"/>
    </location>
</feature>
<dbReference type="GO" id="GO:0005524">
    <property type="term" value="F:ATP binding"/>
    <property type="evidence" value="ECO:0007669"/>
    <property type="project" value="UniProtKB-KW"/>
</dbReference>
<evidence type="ECO:0000313" key="15">
    <source>
        <dbReference type="EMBL" id="CAF2130658.1"/>
    </source>
</evidence>
<dbReference type="FunFam" id="3.40.50.300:FF:000479">
    <property type="entry name" value="Multidrug resistance protein 1A"/>
    <property type="match status" value="1"/>
</dbReference>
<dbReference type="GO" id="GO:0090374">
    <property type="term" value="P:oligopeptide export from mitochondrion"/>
    <property type="evidence" value="ECO:0007669"/>
    <property type="project" value="TreeGrafter"/>
</dbReference>
<proteinExistence type="inferred from homology"/>
<feature type="transmembrane region" description="Helical" evidence="12">
    <location>
        <begin position="700"/>
        <end position="720"/>
    </location>
</feature>
<dbReference type="FunFam" id="3.40.50.300:FF:000205">
    <property type="entry name" value="ABC transporter B family member 4"/>
    <property type="match status" value="1"/>
</dbReference>
<keyword evidence="4 12" id="KW-0812">Transmembrane</keyword>
<feature type="domain" description="ABC transporter" evidence="13">
    <location>
        <begin position="801"/>
        <end position="1040"/>
    </location>
</feature>
<evidence type="ECO:0000256" key="3">
    <source>
        <dbReference type="ARBA" id="ARBA00022448"/>
    </source>
</evidence>
<dbReference type="CDD" id="cd03249">
    <property type="entry name" value="ABC_MTABC3_MDL1_MDL2"/>
    <property type="match status" value="1"/>
</dbReference>
<dbReference type="GO" id="GO:0015421">
    <property type="term" value="F:ABC-type oligopeptide transporter activity"/>
    <property type="evidence" value="ECO:0007669"/>
    <property type="project" value="TreeGrafter"/>
</dbReference>
<feature type="transmembrane region" description="Helical" evidence="12">
    <location>
        <begin position="62"/>
        <end position="89"/>
    </location>
</feature>
<evidence type="ECO:0000259" key="14">
    <source>
        <dbReference type="PROSITE" id="PS50929"/>
    </source>
</evidence>
<keyword evidence="11" id="KW-0325">Glycoprotein</keyword>
<sequence length="1045" mass="117187">MLTARETMKELNSYSRAGEIAQEVFSSIRTVFSFNGSDYEKNRYDKELNTTQSSSIRKSVAYGLYVGWNNLIIHVIYAAGFMFGLLLMLDSGRYETTLSDVVIVVTIFAQGITFLGLIGPFLQSFTEARGAAIDVFRIIDEVQNETSESNINEDEIWNTNESANKVINITSQIRFDNVNFAYPNRKDVPILNNLTLTARAGETTALVGSSGCGKSTCTSLLLRFYDVLSGSITINNRQINEYNLQDLRQSIGIVSQEPILFATSIYENIAYGKKNATQTEVEEAAKQANAHNFIIQLPNKYQTLVGERGAQLSGGEKQRVALARALIKHPSILLLDEATSALDNVNEELVQDALDRARQGRTTIVIAHRLRTIQNAHKIYVIDNGRVIEEGTHASLMEQKGGRYQEMVNSQTRKKPENDRIIAANEREIEDKKLSSERFYLLEDDKKLSEKESIRKPITEKAALFRLLSMNKPEYVHILIGCILCAVAGATLPVFTILLLKLLVAFKNCTDSSKVQNVLIFGFSIIALGIVTMVIRFFQFASFGKVGSKLTYRIRSTAFSSFLRQEVAYFDREENNSNSICTRLSSDALAVQKMAGTRLGIIFETMTMAVFAVIFGGFFSWQIALIVFVFLLVGFIFAYAYITLQSTLTNRCGDLSKRASSLAGESIYHMRTVKQLLIEKLMLQQFSELIWQSFKITRNYSILTGLLYACMWSSAIYTISVAYWRVLVLVENGKMKSENIIGIFAFATFFLQAIRIALSLFDDMGSSLSAAQNFFELFDRIPAIDNSSTEGRKLINFRGEIEFDHIDFFYPSRPKSKILNDFCLSIKPGQDVAIVGQSGCGKSTIIQLLQRFYDVSHGQLRLDGVDIREININSLRSCFGLVSQEPILFNLTIAENITYAKENIPMESIIEAATRANVHEFIKRLPQGYETRVGMKGNFLSGGEKQRIAIARALLCEPKVFLFDEATSAMDAANEQIIQNVLEQARLDDPSRTRLTIAHRLSTICLCNPICVLEAGRVVESGDHAELVAKHGIYYDIVIRKSSHN</sequence>
<dbReference type="SMART" id="SM00382">
    <property type="entry name" value="AAA"/>
    <property type="match status" value="2"/>
</dbReference>
<feature type="transmembrane region" description="Helical" evidence="12">
    <location>
        <begin position="599"/>
        <end position="617"/>
    </location>
</feature>
<dbReference type="PROSITE" id="PS50929">
    <property type="entry name" value="ABC_TM1F"/>
    <property type="match status" value="2"/>
</dbReference>
<evidence type="ECO:0000256" key="4">
    <source>
        <dbReference type="ARBA" id="ARBA00022692"/>
    </source>
</evidence>
<dbReference type="InterPro" id="IPR039421">
    <property type="entry name" value="Type_1_exporter"/>
</dbReference>
<feature type="domain" description="ABC transmembrane type-1" evidence="14">
    <location>
        <begin position="480"/>
        <end position="766"/>
    </location>
</feature>
<dbReference type="SUPFAM" id="SSF90123">
    <property type="entry name" value="ABC transporter transmembrane region"/>
    <property type="match status" value="2"/>
</dbReference>
<keyword evidence="3" id="KW-0813">Transport</keyword>